<dbReference type="AlphaFoldDB" id="A0AAV7DRJ8"/>
<evidence type="ECO:0000313" key="3">
    <source>
        <dbReference type="Proteomes" id="UP000825729"/>
    </source>
</evidence>
<keyword evidence="1" id="KW-1133">Transmembrane helix</keyword>
<keyword evidence="1" id="KW-0472">Membrane</keyword>
<reference evidence="2 3" key="1">
    <citation type="submission" date="2021-07" db="EMBL/GenBank/DDBJ databases">
        <title>The Aristolochia fimbriata genome: insights into angiosperm evolution, floral development and chemical biosynthesis.</title>
        <authorList>
            <person name="Jiao Y."/>
        </authorList>
    </citation>
    <scope>NUCLEOTIDE SEQUENCE [LARGE SCALE GENOMIC DNA]</scope>
    <source>
        <strain evidence="2">IBCAS-2021</strain>
        <tissue evidence="2">Leaf</tissue>
    </source>
</reference>
<proteinExistence type="predicted"/>
<accession>A0AAV7DRJ8</accession>
<evidence type="ECO:0008006" key="4">
    <source>
        <dbReference type="Google" id="ProtNLM"/>
    </source>
</evidence>
<dbReference type="Proteomes" id="UP000825729">
    <property type="component" value="Unassembled WGS sequence"/>
</dbReference>
<dbReference type="EMBL" id="JAINDJ010000008">
    <property type="protein sequence ID" value="KAG9439185.1"/>
    <property type="molecule type" value="Genomic_DNA"/>
</dbReference>
<organism evidence="2 3">
    <name type="scientific">Aristolochia fimbriata</name>
    <name type="common">White veined hardy Dutchman's pipe vine</name>
    <dbReference type="NCBI Taxonomy" id="158543"/>
    <lineage>
        <taxon>Eukaryota</taxon>
        <taxon>Viridiplantae</taxon>
        <taxon>Streptophyta</taxon>
        <taxon>Embryophyta</taxon>
        <taxon>Tracheophyta</taxon>
        <taxon>Spermatophyta</taxon>
        <taxon>Magnoliopsida</taxon>
        <taxon>Magnoliidae</taxon>
        <taxon>Piperales</taxon>
        <taxon>Aristolochiaceae</taxon>
        <taxon>Aristolochia</taxon>
    </lineage>
</organism>
<keyword evidence="1" id="KW-0812">Transmembrane</keyword>
<comment type="caution">
    <text evidence="2">The sequence shown here is derived from an EMBL/GenBank/DDBJ whole genome shotgun (WGS) entry which is preliminary data.</text>
</comment>
<sequence length="75" mass="8204">MAVTSRLLSLPGAYSPFLFCCGQLLIFIHLPPSNKRLLLSHLVAGVTDFFSGKKCYAPNLRKVAPDGIVDSPDER</sequence>
<evidence type="ECO:0000313" key="2">
    <source>
        <dbReference type="EMBL" id="KAG9439185.1"/>
    </source>
</evidence>
<name>A0AAV7DRJ8_ARIFI</name>
<evidence type="ECO:0000256" key="1">
    <source>
        <dbReference type="SAM" id="Phobius"/>
    </source>
</evidence>
<gene>
    <name evidence="2" type="ORF">H6P81_019350</name>
</gene>
<feature type="transmembrane region" description="Helical" evidence="1">
    <location>
        <begin position="12"/>
        <end position="30"/>
    </location>
</feature>
<protein>
    <recommendedName>
        <fullName evidence="4">Secreted protein</fullName>
    </recommendedName>
</protein>
<keyword evidence="3" id="KW-1185">Reference proteome</keyword>